<evidence type="ECO:0000313" key="1">
    <source>
        <dbReference type="EMBL" id="SJZ46740.1"/>
    </source>
</evidence>
<dbReference type="STRING" id="29524.SAMN02745171_00185"/>
<proteinExistence type="predicted"/>
<dbReference type="AlphaFoldDB" id="A0A1T4KWJ2"/>
<organism evidence="1 2">
    <name type="scientific">Porphyromonas circumdentaria</name>
    <dbReference type="NCBI Taxonomy" id="29524"/>
    <lineage>
        <taxon>Bacteria</taxon>
        <taxon>Pseudomonadati</taxon>
        <taxon>Bacteroidota</taxon>
        <taxon>Bacteroidia</taxon>
        <taxon>Bacteroidales</taxon>
        <taxon>Porphyromonadaceae</taxon>
        <taxon>Porphyromonas</taxon>
    </lineage>
</organism>
<evidence type="ECO:0000313" key="2">
    <source>
        <dbReference type="Proteomes" id="UP000190121"/>
    </source>
</evidence>
<accession>A0A1T4KWJ2</accession>
<dbReference type="RefSeq" id="WP_078736154.1">
    <property type="nucleotide sequence ID" value="NZ_FUXE01000002.1"/>
</dbReference>
<reference evidence="2" key="1">
    <citation type="submission" date="2017-02" db="EMBL/GenBank/DDBJ databases">
        <authorList>
            <person name="Varghese N."/>
            <person name="Submissions S."/>
        </authorList>
    </citation>
    <scope>NUCLEOTIDE SEQUENCE [LARGE SCALE GENOMIC DNA]</scope>
    <source>
        <strain evidence="2">ATCC 51356</strain>
    </source>
</reference>
<dbReference type="Proteomes" id="UP000190121">
    <property type="component" value="Unassembled WGS sequence"/>
</dbReference>
<sequence>MKQKTFISFIVGCLFLLCSPYTGEGQNGATDFLQQRKAIFEDLDKREVTTGFLSDYALDLIPLDRYNGILQDSAFSFQFLFLSIYCNIKAT</sequence>
<name>A0A1T4KWJ2_9PORP</name>
<dbReference type="OrthoDB" id="4535652at2"/>
<protein>
    <submittedName>
        <fullName evidence="1">Uncharacterized protein</fullName>
    </submittedName>
</protein>
<dbReference type="EMBL" id="FUXE01000002">
    <property type="protein sequence ID" value="SJZ46740.1"/>
    <property type="molecule type" value="Genomic_DNA"/>
</dbReference>
<gene>
    <name evidence="1" type="ORF">SAMN02745171_00185</name>
</gene>
<keyword evidence="2" id="KW-1185">Reference proteome</keyword>